<dbReference type="GO" id="GO:0005096">
    <property type="term" value="F:GTPase activator activity"/>
    <property type="evidence" value="ECO:0007669"/>
    <property type="project" value="InterPro"/>
</dbReference>
<dbReference type="GO" id="GO:1990075">
    <property type="term" value="C:periciliary membrane compartment"/>
    <property type="evidence" value="ECO:0007669"/>
    <property type="project" value="TreeGrafter"/>
</dbReference>
<evidence type="ECO:0000256" key="3">
    <source>
        <dbReference type="SAM" id="MobiDB-lite"/>
    </source>
</evidence>
<comment type="caution">
    <text evidence="5">The sequence shown here is derived from an EMBL/GenBank/DDBJ whole genome shotgun (WGS) entry which is preliminary data.</text>
</comment>
<dbReference type="PANTHER" id="PTHR15440">
    <property type="entry name" value="XRP2 PROTEIN"/>
    <property type="match status" value="1"/>
</dbReference>
<feature type="compositionally biased region" description="Low complexity" evidence="3">
    <location>
        <begin position="266"/>
        <end position="285"/>
    </location>
</feature>
<feature type="region of interest" description="Disordered" evidence="3">
    <location>
        <begin position="221"/>
        <end position="300"/>
    </location>
</feature>
<dbReference type="InterPro" id="IPR017901">
    <property type="entry name" value="C-CAP_CF_C-like"/>
</dbReference>
<dbReference type="STRING" id="307507.A0A2V0NU06"/>
<dbReference type="EMBL" id="BDRX01000007">
    <property type="protein sequence ID" value="GBF89033.1"/>
    <property type="molecule type" value="Genomic_DNA"/>
</dbReference>
<dbReference type="AlphaFoldDB" id="A0A2V0NU06"/>
<reference evidence="5 6" key="1">
    <citation type="journal article" date="2018" name="Sci. Rep.">
        <title>Raphidocelis subcapitata (=Pseudokirchneriella subcapitata) provides an insight into genome evolution and environmental adaptations in the Sphaeropleales.</title>
        <authorList>
            <person name="Suzuki S."/>
            <person name="Yamaguchi H."/>
            <person name="Nakajima N."/>
            <person name="Kawachi M."/>
        </authorList>
    </citation>
    <scope>NUCLEOTIDE SEQUENCE [LARGE SCALE GENOMIC DNA]</scope>
    <source>
        <strain evidence="5 6">NIES-35</strain>
    </source>
</reference>
<feature type="domain" description="C-CAP/cofactor C-like" evidence="4">
    <location>
        <begin position="34"/>
        <end position="183"/>
    </location>
</feature>
<dbReference type="GO" id="GO:0005929">
    <property type="term" value="C:cilium"/>
    <property type="evidence" value="ECO:0007669"/>
    <property type="project" value="TreeGrafter"/>
</dbReference>
<dbReference type="Pfam" id="PF07986">
    <property type="entry name" value="TBCC"/>
    <property type="match status" value="1"/>
</dbReference>
<proteinExistence type="inferred from homology"/>
<feature type="compositionally biased region" description="Low complexity" evidence="3">
    <location>
        <begin position="19"/>
        <end position="30"/>
    </location>
</feature>
<dbReference type="InterPro" id="IPR016098">
    <property type="entry name" value="CAP/MinC_C"/>
</dbReference>
<dbReference type="OrthoDB" id="194775at2759"/>
<feature type="region of interest" description="Disordered" evidence="3">
    <location>
        <begin position="1"/>
        <end position="35"/>
    </location>
</feature>
<name>A0A2V0NU06_9CHLO</name>
<dbReference type="SMART" id="SM00673">
    <property type="entry name" value="CARP"/>
    <property type="match status" value="2"/>
</dbReference>
<keyword evidence="6" id="KW-1185">Reference proteome</keyword>
<accession>A0A2V0NU06</accession>
<dbReference type="PANTHER" id="PTHR15440:SF0">
    <property type="entry name" value="PROTEIN XRP2"/>
    <property type="match status" value="1"/>
</dbReference>
<evidence type="ECO:0000259" key="4">
    <source>
        <dbReference type="PROSITE" id="PS51329"/>
    </source>
</evidence>
<comment type="similarity">
    <text evidence="1">Belongs to the TBCC family.</text>
</comment>
<protein>
    <recommendedName>
        <fullName evidence="4">C-CAP/cofactor C-like domain-containing protein</fullName>
    </recommendedName>
</protein>
<dbReference type="Gene3D" id="2.160.20.70">
    <property type="match status" value="1"/>
</dbReference>
<organism evidence="5 6">
    <name type="scientific">Raphidocelis subcapitata</name>
    <dbReference type="NCBI Taxonomy" id="307507"/>
    <lineage>
        <taxon>Eukaryota</taxon>
        <taxon>Viridiplantae</taxon>
        <taxon>Chlorophyta</taxon>
        <taxon>core chlorophytes</taxon>
        <taxon>Chlorophyceae</taxon>
        <taxon>CS clade</taxon>
        <taxon>Sphaeropleales</taxon>
        <taxon>Selenastraceae</taxon>
        <taxon>Raphidocelis</taxon>
    </lineage>
</organism>
<dbReference type="InterPro" id="IPR012945">
    <property type="entry name" value="Tubulin-bd_cofactor_C_dom"/>
</dbReference>
<dbReference type="PROSITE" id="PS51329">
    <property type="entry name" value="C_CAP_COFACTOR_C"/>
    <property type="match status" value="1"/>
</dbReference>
<dbReference type="InterPro" id="IPR039093">
    <property type="entry name" value="XRP2"/>
</dbReference>
<evidence type="ECO:0000313" key="5">
    <source>
        <dbReference type="EMBL" id="GBF89033.1"/>
    </source>
</evidence>
<dbReference type="InterPro" id="IPR006599">
    <property type="entry name" value="CARP_motif"/>
</dbReference>
<keyword evidence="2" id="KW-0547">Nucleotide-binding</keyword>
<evidence type="ECO:0000256" key="2">
    <source>
        <dbReference type="ARBA" id="ARBA00022741"/>
    </source>
</evidence>
<dbReference type="GO" id="GO:0000166">
    <property type="term" value="F:nucleotide binding"/>
    <property type="evidence" value="ECO:0007669"/>
    <property type="project" value="UniProtKB-KW"/>
</dbReference>
<evidence type="ECO:0000256" key="1">
    <source>
        <dbReference type="ARBA" id="ARBA00008848"/>
    </source>
</evidence>
<sequence length="481" mass="48741">MGTTCCKPARHRRRRPGDAHAVVSAPAAEAGRSPEKAKLDPRDFEFVGLSGETRVKLPGTVGGQQFAIDRCRGCALFLLDACAMVTVDACSDCALFIGPTDGAVFLRGCTNCRCVALCGQLRARDCEGCGLSLYCRTRPAVEACRGLAFRAFGFPYSGLAAQMAARGLPPLADRWWDVHDFTPPAAWAEPNWRIGGGGGAEGGGGSVARLEAFLWGGAVGSGGGGGSEAGCEQRRRSKDSQEGAVSERGVSLEFLDGGSEGGVDDGPPQTGAEAPAEAAGAEVGELSATGQRKQQLAGGSGGWRLPGEVAELLLAAEADPLGPDALCAVPSTGGEADAASASLLLFPPGSAAAVLELVARHYGLRAGGAACQHCEGCELLRTNEAALPPEAARRMAAAAGWGRCEVRRFVAPQRRRPKRRAGGGGASAGAAIGLEVRCGAKGGAAACAGCAALAAEARALGALSTAAPAVARGFWELGISS</sequence>
<dbReference type="Proteomes" id="UP000247498">
    <property type="component" value="Unassembled WGS sequence"/>
</dbReference>
<gene>
    <name evidence="5" type="ORF">Rsub_01532</name>
</gene>
<dbReference type="InParanoid" id="A0A2V0NU06"/>
<evidence type="ECO:0000313" key="6">
    <source>
        <dbReference type="Proteomes" id="UP000247498"/>
    </source>
</evidence>
<dbReference type="GO" id="GO:0006892">
    <property type="term" value="P:post-Golgi vesicle-mediated transport"/>
    <property type="evidence" value="ECO:0007669"/>
    <property type="project" value="TreeGrafter"/>
</dbReference>
<feature type="compositionally biased region" description="Basic and acidic residues" evidence="3">
    <location>
        <begin position="231"/>
        <end position="241"/>
    </location>
</feature>